<dbReference type="AlphaFoldDB" id="E0S551"/>
<dbReference type="HOGENOM" id="CLU_1881874_0_0_9"/>
<dbReference type="KEGG" id="bpb:bpr_IV169"/>
<protein>
    <submittedName>
        <fullName evidence="1">Uncharacterized protein</fullName>
    </submittedName>
</protein>
<gene>
    <name evidence="1" type="ordered locus">bpr_IV169</name>
</gene>
<dbReference type="EMBL" id="CP001813">
    <property type="protein sequence ID" value="ADL36533.1"/>
    <property type="molecule type" value="Genomic_DNA"/>
</dbReference>
<geneLocation type="plasmid" evidence="1 2">
    <name>pCY186</name>
</geneLocation>
<dbReference type="Proteomes" id="UP000001299">
    <property type="component" value="Plasmid pCY186"/>
</dbReference>
<keyword evidence="2" id="KW-1185">Reference proteome</keyword>
<sequence>MDVLSEFIAYLSGLRASSVARMGQDARDKERDAVGQPLQTGPEGLRCTPANRQAVDLESASIQKGMKKHIGKSTRKKRGFLLGNPLEKGTKIIPCMSHTKTSLVEVRDILVWELGQTCEAARNGTRKVLELQKLS</sequence>
<organism evidence="1 2">
    <name type="scientific">Butyrivibrio proteoclasticus (strain ATCC 51982 / DSM 14932 / B316)</name>
    <name type="common">Clostridium proteoclasticum</name>
    <dbReference type="NCBI Taxonomy" id="515622"/>
    <lineage>
        <taxon>Bacteria</taxon>
        <taxon>Bacillati</taxon>
        <taxon>Bacillota</taxon>
        <taxon>Clostridia</taxon>
        <taxon>Lachnospirales</taxon>
        <taxon>Lachnospiraceae</taxon>
        <taxon>Butyrivibrio</taxon>
    </lineage>
</organism>
<keyword evidence="1" id="KW-0614">Plasmid</keyword>
<accession>E0S551</accession>
<reference evidence="1 2" key="1">
    <citation type="journal article" date="2010" name="PLoS ONE">
        <title>The glycobiome of the rumen bacterium Butyrivibrio proteoclasticus B316(T) highlights adaptation to a polysaccharide-rich environment.</title>
        <authorList>
            <person name="Kelly W.J."/>
            <person name="Leahy S.C."/>
            <person name="Altermann E."/>
            <person name="Yeoman C.J."/>
            <person name="Dunne J.C."/>
            <person name="Kong Z."/>
            <person name="Pacheco D.M."/>
            <person name="Li D."/>
            <person name="Noel S.J."/>
            <person name="Moon C.D."/>
            <person name="Cookson A.L."/>
            <person name="Attwood G.T."/>
        </authorList>
    </citation>
    <scope>NUCLEOTIDE SEQUENCE [LARGE SCALE GENOMIC DNA]</scope>
    <source>
        <strain evidence="2">ATCC 51982 / DSM 14932 / B316</strain>
        <plasmid evidence="2">Plasmid pCY186</plasmid>
    </source>
</reference>
<evidence type="ECO:0000313" key="1">
    <source>
        <dbReference type="EMBL" id="ADL36533.1"/>
    </source>
</evidence>
<name>E0S551_BUTPB</name>
<proteinExistence type="predicted"/>
<evidence type="ECO:0000313" key="2">
    <source>
        <dbReference type="Proteomes" id="UP000001299"/>
    </source>
</evidence>